<dbReference type="EMBL" id="HBGF01040868">
    <property type="protein sequence ID" value="CAD9140422.1"/>
    <property type="molecule type" value="Transcribed_RNA"/>
</dbReference>
<accession>A0A7S1QJ31</accession>
<dbReference type="SUPFAM" id="SSF144232">
    <property type="entry name" value="HIT/MYND zinc finger-like"/>
    <property type="match status" value="1"/>
</dbReference>
<evidence type="ECO:0000256" key="2">
    <source>
        <dbReference type="ARBA" id="ARBA00022771"/>
    </source>
</evidence>
<dbReference type="PROSITE" id="PS50865">
    <property type="entry name" value="ZF_MYND_2"/>
    <property type="match status" value="1"/>
</dbReference>
<dbReference type="InterPro" id="IPR002893">
    <property type="entry name" value="Znf_MYND"/>
</dbReference>
<keyword evidence="3" id="KW-0862">Zinc</keyword>
<evidence type="ECO:0000313" key="6">
    <source>
        <dbReference type="EMBL" id="CAD9140422.1"/>
    </source>
</evidence>
<feature type="domain" description="MYND-type" evidence="5">
    <location>
        <begin position="70"/>
        <end position="107"/>
    </location>
</feature>
<protein>
    <recommendedName>
        <fullName evidence="5">MYND-type domain-containing protein</fullName>
    </recommendedName>
</protein>
<dbReference type="AlphaFoldDB" id="A0A7S1QJ31"/>
<dbReference type="GO" id="GO:0008270">
    <property type="term" value="F:zinc ion binding"/>
    <property type="evidence" value="ECO:0007669"/>
    <property type="project" value="UniProtKB-KW"/>
</dbReference>
<keyword evidence="2 4" id="KW-0863">Zinc-finger</keyword>
<dbReference type="Gene3D" id="6.10.140.2220">
    <property type="match status" value="1"/>
</dbReference>
<evidence type="ECO:0000259" key="5">
    <source>
        <dbReference type="PROSITE" id="PS50865"/>
    </source>
</evidence>
<reference evidence="6" key="1">
    <citation type="submission" date="2021-01" db="EMBL/GenBank/DDBJ databases">
        <authorList>
            <person name="Corre E."/>
            <person name="Pelletier E."/>
            <person name="Niang G."/>
            <person name="Scheremetjew M."/>
            <person name="Finn R."/>
            <person name="Kale V."/>
            <person name="Holt S."/>
            <person name="Cochrane G."/>
            <person name="Meng A."/>
            <person name="Brown T."/>
            <person name="Cohen L."/>
        </authorList>
    </citation>
    <scope>NUCLEOTIDE SEQUENCE</scope>
    <source>
        <strain evidence="6">CCAP 1951/1</strain>
    </source>
</reference>
<evidence type="ECO:0000256" key="3">
    <source>
        <dbReference type="ARBA" id="ARBA00022833"/>
    </source>
</evidence>
<evidence type="ECO:0000256" key="4">
    <source>
        <dbReference type="PROSITE-ProRule" id="PRU00134"/>
    </source>
</evidence>
<organism evidence="6">
    <name type="scientific">Neobodo designis</name>
    <name type="common">Flagellated protozoan</name>
    <name type="synonym">Bodo designis</name>
    <dbReference type="NCBI Taxonomy" id="312471"/>
    <lineage>
        <taxon>Eukaryota</taxon>
        <taxon>Discoba</taxon>
        <taxon>Euglenozoa</taxon>
        <taxon>Kinetoplastea</taxon>
        <taxon>Metakinetoplastina</taxon>
        <taxon>Neobodonida</taxon>
        <taxon>Neobodo</taxon>
    </lineage>
</organism>
<proteinExistence type="predicted"/>
<sequence>MEALERQVEQMRTMVLNTVDENRFLRLEVDVLRDALLERDDAEAQARAENSLRLIGRRAGTRELRDQSICTNCLKRTKCFRCYACCSVEYCSSRCQMENFAAHVELCRHITERCM</sequence>
<dbReference type="PROSITE" id="PS01360">
    <property type="entry name" value="ZF_MYND_1"/>
    <property type="match status" value="1"/>
</dbReference>
<keyword evidence="1" id="KW-0479">Metal-binding</keyword>
<gene>
    <name evidence="6" type="ORF">NDES1114_LOCUS27374</name>
</gene>
<evidence type="ECO:0000256" key="1">
    <source>
        <dbReference type="ARBA" id="ARBA00022723"/>
    </source>
</evidence>
<name>A0A7S1QJ31_NEODS</name>